<evidence type="ECO:0000256" key="6">
    <source>
        <dbReference type="SAM" id="MobiDB-lite"/>
    </source>
</evidence>
<dbReference type="PANTHER" id="PTHR45811">
    <property type="entry name" value="COPPER TRANSPORT PROTEIN FAMILY-RELATED"/>
    <property type="match status" value="1"/>
</dbReference>
<evidence type="ECO:0000256" key="4">
    <source>
        <dbReference type="ARBA" id="ARBA00023289"/>
    </source>
</evidence>
<dbReference type="PROSITE" id="PS50846">
    <property type="entry name" value="HMA_2"/>
    <property type="match status" value="1"/>
</dbReference>
<dbReference type="SUPFAM" id="SSF55008">
    <property type="entry name" value="HMA, heavy metal-associated domain"/>
    <property type="match status" value="1"/>
</dbReference>
<evidence type="ECO:0000313" key="9">
    <source>
        <dbReference type="EMBL" id="MQL86289.1"/>
    </source>
</evidence>
<dbReference type="EMBL" id="NMUH01000889">
    <property type="protein sequence ID" value="MQL86289.1"/>
    <property type="molecule type" value="Genomic_DNA"/>
</dbReference>
<evidence type="ECO:0000259" key="8">
    <source>
        <dbReference type="PROSITE" id="PS50846"/>
    </source>
</evidence>
<dbReference type="OrthoDB" id="785494at2759"/>
<keyword evidence="4" id="KW-0636">Prenylation</keyword>
<dbReference type="Proteomes" id="UP000652761">
    <property type="component" value="Unassembled WGS sequence"/>
</dbReference>
<evidence type="ECO:0000256" key="7">
    <source>
        <dbReference type="SAM" id="Phobius"/>
    </source>
</evidence>
<organism evidence="9 10">
    <name type="scientific">Colocasia esculenta</name>
    <name type="common">Wild taro</name>
    <name type="synonym">Arum esculentum</name>
    <dbReference type="NCBI Taxonomy" id="4460"/>
    <lineage>
        <taxon>Eukaryota</taxon>
        <taxon>Viridiplantae</taxon>
        <taxon>Streptophyta</taxon>
        <taxon>Embryophyta</taxon>
        <taxon>Tracheophyta</taxon>
        <taxon>Spermatophyta</taxon>
        <taxon>Magnoliopsida</taxon>
        <taxon>Liliopsida</taxon>
        <taxon>Araceae</taxon>
        <taxon>Aroideae</taxon>
        <taxon>Colocasieae</taxon>
        <taxon>Colocasia</taxon>
    </lineage>
</organism>
<gene>
    <name evidence="9" type="ORF">Taro_018805</name>
</gene>
<proteinExistence type="inferred from homology"/>
<comment type="similarity">
    <text evidence="5">Belongs to the HIPP family.</text>
</comment>
<reference evidence="9" key="1">
    <citation type="submission" date="2017-07" db="EMBL/GenBank/DDBJ databases">
        <title>Taro Niue Genome Assembly and Annotation.</title>
        <authorList>
            <person name="Atibalentja N."/>
            <person name="Keating K."/>
            <person name="Fields C.J."/>
        </authorList>
    </citation>
    <scope>NUCLEOTIDE SEQUENCE</scope>
    <source>
        <strain evidence="9">Niue_2</strain>
        <tissue evidence="9">Leaf</tissue>
    </source>
</reference>
<evidence type="ECO:0000313" key="10">
    <source>
        <dbReference type="Proteomes" id="UP000652761"/>
    </source>
</evidence>
<dbReference type="PANTHER" id="PTHR45811:SF49">
    <property type="entry name" value="OS04G0667600 PROTEIN"/>
    <property type="match status" value="1"/>
</dbReference>
<keyword evidence="1" id="KW-0488">Methylation</keyword>
<accession>A0A843V3L7</accession>
<dbReference type="InterPro" id="IPR036163">
    <property type="entry name" value="HMA_dom_sf"/>
</dbReference>
<keyword evidence="3" id="KW-0449">Lipoprotein</keyword>
<comment type="caution">
    <text evidence="9">The sequence shown here is derived from an EMBL/GenBank/DDBJ whole genome shotgun (WGS) entry which is preliminary data.</text>
</comment>
<keyword evidence="7" id="KW-0472">Membrane</keyword>
<feature type="transmembrane region" description="Helical" evidence="7">
    <location>
        <begin position="39"/>
        <end position="61"/>
    </location>
</feature>
<protein>
    <recommendedName>
        <fullName evidence="8">HMA domain-containing protein</fullName>
    </recommendedName>
</protein>
<dbReference type="Gene3D" id="3.30.70.100">
    <property type="match status" value="1"/>
</dbReference>
<evidence type="ECO:0000256" key="5">
    <source>
        <dbReference type="ARBA" id="ARBA00024045"/>
    </source>
</evidence>
<name>A0A843V3L7_COLES</name>
<feature type="domain" description="HMA" evidence="8">
    <location>
        <begin position="113"/>
        <end position="180"/>
    </location>
</feature>
<keyword evidence="10" id="KW-1185">Reference proteome</keyword>
<keyword evidence="7" id="KW-0812">Transmembrane</keyword>
<dbReference type="InterPro" id="IPR051863">
    <property type="entry name" value="HIPP"/>
</dbReference>
<dbReference type="Pfam" id="PF00403">
    <property type="entry name" value="HMA"/>
    <property type="match status" value="1"/>
</dbReference>
<sequence>MARSDIASSPSPPFPQRQLPLSEAVANVPLFHLRRPPSLLLLLRLLLLVCSATAFGELLCFRRIRTASFVSSPQPRTHGSCFDSTEERAQFVAQGISLFSPLPNAVFLFVLKENKVILKLDLHDDKAKQKAMKAVSTLSGIDSIAVDMKDKKMTVIGLADPVDIVGKLRKFWHTEILSIGPAKEPKKEEAKKEEPKKEDGKKEEEKKANEMLAKYLEMCKSHPYMNTRYVVYSAEEDPNACSIM</sequence>
<dbReference type="InterPro" id="IPR006121">
    <property type="entry name" value="HMA_dom"/>
</dbReference>
<evidence type="ECO:0000256" key="3">
    <source>
        <dbReference type="ARBA" id="ARBA00023288"/>
    </source>
</evidence>
<feature type="compositionally biased region" description="Basic and acidic residues" evidence="6">
    <location>
        <begin position="183"/>
        <end position="206"/>
    </location>
</feature>
<evidence type="ECO:0000256" key="2">
    <source>
        <dbReference type="ARBA" id="ARBA00022723"/>
    </source>
</evidence>
<evidence type="ECO:0000256" key="1">
    <source>
        <dbReference type="ARBA" id="ARBA00022481"/>
    </source>
</evidence>
<feature type="region of interest" description="Disordered" evidence="6">
    <location>
        <begin position="182"/>
        <end position="206"/>
    </location>
</feature>
<dbReference type="GO" id="GO:0046872">
    <property type="term" value="F:metal ion binding"/>
    <property type="evidence" value="ECO:0007669"/>
    <property type="project" value="UniProtKB-KW"/>
</dbReference>
<dbReference type="AlphaFoldDB" id="A0A843V3L7"/>
<keyword evidence="2" id="KW-0479">Metal-binding</keyword>
<keyword evidence="7" id="KW-1133">Transmembrane helix</keyword>